<dbReference type="InterPro" id="IPR005958">
    <property type="entry name" value="TyrNic_aminoTrfase"/>
</dbReference>
<accession>A0A1Y1UEM9</accession>
<dbReference type="GeneID" id="33558144"/>
<evidence type="ECO:0000313" key="10">
    <source>
        <dbReference type="Proteomes" id="UP000193218"/>
    </source>
</evidence>
<dbReference type="RefSeq" id="XP_021869689.1">
    <property type="nucleotide sequence ID" value="XM_022016335.1"/>
</dbReference>
<gene>
    <name evidence="9" type="ORF">BD324DRAFT_630474</name>
</gene>
<dbReference type="Proteomes" id="UP000193218">
    <property type="component" value="Unassembled WGS sequence"/>
</dbReference>
<evidence type="ECO:0000256" key="3">
    <source>
        <dbReference type="ARBA" id="ARBA00022576"/>
    </source>
</evidence>
<dbReference type="InParanoid" id="A0A1Y1UEM9"/>
<dbReference type="STRING" id="4999.A0A1Y1UEM9"/>
<evidence type="ECO:0000256" key="4">
    <source>
        <dbReference type="ARBA" id="ARBA00022679"/>
    </source>
</evidence>
<dbReference type="InterPro" id="IPR015421">
    <property type="entry name" value="PyrdxlP-dep_Trfase_major"/>
</dbReference>
<dbReference type="NCBIfam" id="TIGR01265">
    <property type="entry name" value="tyr_nico_aTase"/>
    <property type="match status" value="1"/>
</dbReference>
<evidence type="ECO:0000256" key="1">
    <source>
        <dbReference type="ARBA" id="ARBA00001933"/>
    </source>
</evidence>
<dbReference type="PANTHER" id="PTHR45744:SF2">
    <property type="entry name" value="TYROSINE AMINOTRANSFERASE"/>
    <property type="match status" value="1"/>
</dbReference>
<evidence type="ECO:0000259" key="8">
    <source>
        <dbReference type="Pfam" id="PF00155"/>
    </source>
</evidence>
<feature type="modified residue" description="N6-(pyridoxal phosphate)lysine" evidence="7">
    <location>
        <position position="263"/>
    </location>
</feature>
<dbReference type="Gene3D" id="3.40.640.10">
    <property type="entry name" value="Type I PLP-dependent aspartate aminotransferase-like (Major domain)"/>
    <property type="match status" value="1"/>
</dbReference>
<evidence type="ECO:0000256" key="5">
    <source>
        <dbReference type="ARBA" id="ARBA00022898"/>
    </source>
</evidence>
<dbReference type="InterPro" id="IPR015422">
    <property type="entry name" value="PyrdxlP-dep_Trfase_small"/>
</dbReference>
<proteinExistence type="inferred from homology"/>
<evidence type="ECO:0000313" key="9">
    <source>
        <dbReference type="EMBL" id="ORX35525.1"/>
    </source>
</evidence>
<protein>
    <submittedName>
        <fullName evidence="9">Pyridoxal phosphate-dependent transferase</fullName>
    </submittedName>
</protein>
<keyword evidence="3" id="KW-0032">Aminotransferase</keyword>
<dbReference type="Pfam" id="PF00155">
    <property type="entry name" value="Aminotran_1_2"/>
    <property type="match status" value="1"/>
</dbReference>
<evidence type="ECO:0000256" key="7">
    <source>
        <dbReference type="PIRSR" id="PIRSR000517-1"/>
    </source>
</evidence>
<keyword evidence="4 9" id="KW-0808">Transferase</keyword>
<comment type="caution">
    <text evidence="9">The sequence shown here is derived from an EMBL/GenBank/DDBJ whole genome shotgun (WGS) entry which is preliminary data.</text>
</comment>
<sequence>MPYIEDIIMPPAMASARDQWDIRASSLLSKNPIRATLAAVTGTPPDSDQPVINLALGDPTSSNLYPPPPSTISAITRVVQTSSSNGYLHGSGSLEARQAVCEYHAKWDKVDYSPSAVILTHGASHALDMIFNVVVPPSTSTYRPNLLIPRPGFALYRTQLQSLGVEIREYECLPDRDWEINLIDLARCCDENTVGILVTNPSNPCGSNFSRSHLQDIIHVAERAKVPIIADEIYAHMTWDSDFVPMARLSSSVPIFTLSGLSKRFLLPGWRFGWVVVHDPAGLATAVTDGLHMLANRILGPNSLVQAALPEILETPGDWFEGLTSILARNAKITHEGINGIYGLVASAPRGAMYLLIGISSAFNLDDIEFSRLLYKEQALFVLPGSCFGAAGYFRISLASTADALDEAVRRIGVFSSIHCLPA</sequence>
<evidence type="ECO:0000256" key="2">
    <source>
        <dbReference type="ARBA" id="ARBA00007441"/>
    </source>
</evidence>
<keyword evidence="5 6" id="KW-0663">Pyridoxal phosphate</keyword>
<comment type="cofactor">
    <cofactor evidence="1 6 7">
        <name>pyridoxal 5'-phosphate</name>
        <dbReference type="ChEBI" id="CHEBI:597326"/>
    </cofactor>
</comment>
<dbReference type="InterPro" id="IPR015424">
    <property type="entry name" value="PyrdxlP-dep_Trfase"/>
</dbReference>
<feature type="domain" description="Aminotransferase class I/classII large" evidence="8">
    <location>
        <begin position="50"/>
        <end position="412"/>
    </location>
</feature>
<dbReference type="EMBL" id="NBSH01000010">
    <property type="protein sequence ID" value="ORX35525.1"/>
    <property type="molecule type" value="Genomic_DNA"/>
</dbReference>
<comment type="similarity">
    <text evidence="2 6">Belongs to the class-I pyridoxal-phosphate-dependent aminotransferase family.</text>
</comment>
<dbReference type="PANTHER" id="PTHR45744">
    <property type="entry name" value="TYROSINE AMINOTRANSFERASE"/>
    <property type="match status" value="1"/>
</dbReference>
<name>A0A1Y1UEM9_9TREE</name>
<dbReference type="SUPFAM" id="SSF53383">
    <property type="entry name" value="PLP-dependent transferases"/>
    <property type="match status" value="1"/>
</dbReference>
<dbReference type="Gene3D" id="3.90.1150.10">
    <property type="entry name" value="Aspartate Aminotransferase, domain 1"/>
    <property type="match status" value="1"/>
</dbReference>
<evidence type="ECO:0000256" key="6">
    <source>
        <dbReference type="PIRNR" id="PIRNR000517"/>
    </source>
</evidence>
<reference evidence="9 10" key="1">
    <citation type="submission" date="2017-03" db="EMBL/GenBank/DDBJ databases">
        <title>Widespread Adenine N6-methylation of Active Genes in Fungi.</title>
        <authorList>
            <consortium name="DOE Joint Genome Institute"/>
            <person name="Mondo S.J."/>
            <person name="Dannebaum R.O."/>
            <person name="Kuo R.C."/>
            <person name="Louie K.B."/>
            <person name="Bewick A.J."/>
            <person name="Labutti K."/>
            <person name="Haridas S."/>
            <person name="Kuo A."/>
            <person name="Salamov A."/>
            <person name="Ahrendt S.R."/>
            <person name="Lau R."/>
            <person name="Bowen B.P."/>
            <person name="Lipzen A."/>
            <person name="Sullivan W."/>
            <person name="Andreopoulos W.B."/>
            <person name="Clum A."/>
            <person name="Lindquist E."/>
            <person name="Daum C."/>
            <person name="Northen T.R."/>
            <person name="Ramamoorthy G."/>
            <person name="Schmitz R.J."/>
            <person name="Gryganskyi A."/>
            <person name="Culley D."/>
            <person name="Magnuson J."/>
            <person name="James T.Y."/>
            <person name="O'Malley M.A."/>
            <person name="Stajich J.E."/>
            <person name="Spatafora J.W."/>
            <person name="Visel A."/>
            <person name="Grigoriev I.V."/>
        </authorList>
    </citation>
    <scope>NUCLEOTIDE SEQUENCE [LARGE SCALE GENOMIC DNA]</scope>
    <source>
        <strain evidence="9 10">NRRL Y-17943</strain>
    </source>
</reference>
<dbReference type="GO" id="GO:0030170">
    <property type="term" value="F:pyridoxal phosphate binding"/>
    <property type="evidence" value="ECO:0007669"/>
    <property type="project" value="InterPro"/>
</dbReference>
<dbReference type="OrthoDB" id="7042322at2759"/>
<keyword evidence="10" id="KW-1185">Reference proteome</keyword>
<dbReference type="GO" id="GO:0004838">
    <property type="term" value="F:L-tyrosine-2-oxoglutarate transaminase activity"/>
    <property type="evidence" value="ECO:0007669"/>
    <property type="project" value="TreeGrafter"/>
</dbReference>
<dbReference type="CDD" id="cd00609">
    <property type="entry name" value="AAT_like"/>
    <property type="match status" value="1"/>
</dbReference>
<dbReference type="InterPro" id="IPR004839">
    <property type="entry name" value="Aminotransferase_I/II_large"/>
</dbReference>
<dbReference type="AlphaFoldDB" id="A0A1Y1UEM9"/>
<dbReference type="GO" id="GO:0006572">
    <property type="term" value="P:L-tyrosine catabolic process"/>
    <property type="evidence" value="ECO:0007669"/>
    <property type="project" value="TreeGrafter"/>
</dbReference>
<organism evidence="9 10">
    <name type="scientific">Kockovaella imperatae</name>
    <dbReference type="NCBI Taxonomy" id="4999"/>
    <lineage>
        <taxon>Eukaryota</taxon>
        <taxon>Fungi</taxon>
        <taxon>Dikarya</taxon>
        <taxon>Basidiomycota</taxon>
        <taxon>Agaricomycotina</taxon>
        <taxon>Tremellomycetes</taxon>
        <taxon>Tremellales</taxon>
        <taxon>Cuniculitremaceae</taxon>
        <taxon>Kockovaella</taxon>
    </lineage>
</organism>
<dbReference type="PIRSF" id="PIRSF000517">
    <property type="entry name" value="Tyr_transaminase"/>
    <property type="match status" value="1"/>
</dbReference>